<proteinExistence type="predicted"/>
<reference evidence="1 2" key="1">
    <citation type="journal article" date="2022" name="G3 (Bethesda)">
        <title>Whole-genome sequence and methylome profiling of the almond [Prunus dulcis (Mill.) D.A. Webb] cultivar 'Nonpareil'.</title>
        <authorList>
            <person name="D'Amico-Willman K.M."/>
            <person name="Ouma W.Z."/>
            <person name="Meulia T."/>
            <person name="Sideli G.M."/>
            <person name="Gradziel T.M."/>
            <person name="Fresnedo-Ramirez J."/>
        </authorList>
    </citation>
    <scope>NUCLEOTIDE SEQUENCE [LARGE SCALE GENOMIC DNA]</scope>
    <source>
        <strain evidence="1">Clone GOH B32 T37-40</strain>
    </source>
</reference>
<evidence type="ECO:0000313" key="2">
    <source>
        <dbReference type="Proteomes" id="UP001054821"/>
    </source>
</evidence>
<name>A0AAD4Z7P7_PRUDU</name>
<protein>
    <submittedName>
        <fullName evidence="1">Uncharacterized protein</fullName>
    </submittedName>
</protein>
<dbReference type="Proteomes" id="UP001054821">
    <property type="component" value="Chromosome 4"/>
</dbReference>
<dbReference type="AlphaFoldDB" id="A0AAD4Z7P7"/>
<sequence length="92" mass="10178">MLPRILKAERHDVITVQPPVCNECRMLVIGKVHKYMVISRIGVHETEQFVTGGGVHKLVDPGQQEAVLRTGLIQVSIVLAHPPPALSLPNHY</sequence>
<dbReference type="EMBL" id="JAJFAZ020000004">
    <property type="protein sequence ID" value="KAI5335003.1"/>
    <property type="molecule type" value="Genomic_DNA"/>
</dbReference>
<evidence type="ECO:0000313" key="1">
    <source>
        <dbReference type="EMBL" id="KAI5335003.1"/>
    </source>
</evidence>
<gene>
    <name evidence="1" type="ORF">L3X38_025136</name>
</gene>
<comment type="caution">
    <text evidence="1">The sequence shown here is derived from an EMBL/GenBank/DDBJ whole genome shotgun (WGS) entry which is preliminary data.</text>
</comment>
<keyword evidence="2" id="KW-1185">Reference proteome</keyword>
<organism evidence="1 2">
    <name type="scientific">Prunus dulcis</name>
    <name type="common">Almond</name>
    <name type="synonym">Amygdalus dulcis</name>
    <dbReference type="NCBI Taxonomy" id="3755"/>
    <lineage>
        <taxon>Eukaryota</taxon>
        <taxon>Viridiplantae</taxon>
        <taxon>Streptophyta</taxon>
        <taxon>Embryophyta</taxon>
        <taxon>Tracheophyta</taxon>
        <taxon>Spermatophyta</taxon>
        <taxon>Magnoliopsida</taxon>
        <taxon>eudicotyledons</taxon>
        <taxon>Gunneridae</taxon>
        <taxon>Pentapetalae</taxon>
        <taxon>rosids</taxon>
        <taxon>fabids</taxon>
        <taxon>Rosales</taxon>
        <taxon>Rosaceae</taxon>
        <taxon>Amygdaloideae</taxon>
        <taxon>Amygdaleae</taxon>
        <taxon>Prunus</taxon>
    </lineage>
</organism>
<accession>A0AAD4Z7P7</accession>